<name>A0A195BK32_9HYME</name>
<evidence type="ECO:0000313" key="1">
    <source>
        <dbReference type="EMBL" id="KYM85013.1"/>
    </source>
</evidence>
<dbReference type="AlphaFoldDB" id="A0A195BK32"/>
<gene>
    <name evidence="1" type="ORF">ALC53_04801</name>
</gene>
<organism evidence="1 2">
    <name type="scientific">Atta colombica</name>
    <dbReference type="NCBI Taxonomy" id="520822"/>
    <lineage>
        <taxon>Eukaryota</taxon>
        <taxon>Metazoa</taxon>
        <taxon>Ecdysozoa</taxon>
        <taxon>Arthropoda</taxon>
        <taxon>Hexapoda</taxon>
        <taxon>Insecta</taxon>
        <taxon>Pterygota</taxon>
        <taxon>Neoptera</taxon>
        <taxon>Endopterygota</taxon>
        <taxon>Hymenoptera</taxon>
        <taxon>Apocrita</taxon>
        <taxon>Aculeata</taxon>
        <taxon>Formicoidea</taxon>
        <taxon>Formicidae</taxon>
        <taxon>Myrmicinae</taxon>
        <taxon>Atta</taxon>
    </lineage>
</organism>
<accession>A0A195BK32</accession>
<keyword evidence="2" id="KW-1185">Reference proteome</keyword>
<dbReference type="Proteomes" id="UP000078540">
    <property type="component" value="Unassembled WGS sequence"/>
</dbReference>
<reference evidence="1 2" key="1">
    <citation type="submission" date="2015-09" db="EMBL/GenBank/DDBJ databases">
        <title>Atta colombica WGS genome.</title>
        <authorList>
            <person name="Nygaard S."/>
            <person name="Hu H."/>
            <person name="Boomsma J."/>
            <person name="Zhang G."/>
        </authorList>
    </citation>
    <scope>NUCLEOTIDE SEQUENCE [LARGE SCALE GENOMIC DNA]</scope>
    <source>
        <strain evidence="1">Treedump-2</strain>
        <tissue evidence="1">Whole body</tissue>
    </source>
</reference>
<proteinExistence type="predicted"/>
<evidence type="ECO:0000313" key="2">
    <source>
        <dbReference type="Proteomes" id="UP000078540"/>
    </source>
</evidence>
<dbReference type="EMBL" id="KQ976455">
    <property type="protein sequence ID" value="KYM85013.1"/>
    <property type="molecule type" value="Genomic_DNA"/>
</dbReference>
<sequence>MKEENNVRHLKLTGCLHRIDTHVQLCINYWYAVPDNRADIDAIINNFLQGRTYFFPAILEKGKVTATSLLL</sequence>
<protein>
    <submittedName>
        <fullName evidence="1">Uncharacterized protein</fullName>
    </submittedName>
</protein>